<evidence type="ECO:0000313" key="9">
    <source>
        <dbReference type="Proteomes" id="UP000182179"/>
    </source>
</evidence>
<keyword evidence="1" id="KW-0210">Decarboxylase</keyword>
<dbReference type="SUPFAM" id="SSF52518">
    <property type="entry name" value="Thiamin diphosphate-binding fold (THDP-binding)"/>
    <property type="match status" value="2"/>
</dbReference>
<evidence type="ECO:0000256" key="2">
    <source>
        <dbReference type="ARBA" id="ARBA00023052"/>
    </source>
</evidence>
<sequence length="381" mass="40336">MLDPREFLKVAQQQGFDFMVGVPCSFMTSLINAAMASTTMPYVAATSEGEAMAIAAGAWLAGRKTIVVMQNSGLGNAVNPLTSLNAPFQIPALLMMSWRGCPGIGDEPQHRQMGDILHRLLDLMEIAHAPLGTSSEHMAVTLSTAAASMDTQSRAYALIVKQDDFIESPMTAKLPAERSRGHVRSLTSNGALPSRYRVLDTLLKLQNDAAVIVSTGKGGRELFTLDDRPQHFYQVGSMGCASAMALGLSLNTKRRVLVIDGDGAALMKLGNWATIGAYGGGNFIHLLLDNGMHDSTGGQPTVSPGVRFADAAIACGYTLALLCDDLEGVAQAYQMATDASGPVLIHVRIAPGSHSPLGRPTISPAAVARRMRAFVNQEGAQ</sequence>
<evidence type="ECO:0000256" key="1">
    <source>
        <dbReference type="ARBA" id="ARBA00022793"/>
    </source>
</evidence>
<evidence type="ECO:0000313" key="6">
    <source>
        <dbReference type="EMBL" id="OIN54009.1"/>
    </source>
</evidence>
<dbReference type="OrthoDB" id="9785953at2"/>
<organism evidence="6 8">
    <name type="scientific">Pseudomonas costantinii</name>
    <dbReference type="NCBI Taxonomy" id="168469"/>
    <lineage>
        <taxon>Bacteria</taxon>
        <taxon>Pseudomonadati</taxon>
        <taxon>Pseudomonadota</taxon>
        <taxon>Gammaproteobacteria</taxon>
        <taxon>Pseudomonadales</taxon>
        <taxon>Pseudomonadaceae</taxon>
        <taxon>Pseudomonas</taxon>
    </lineage>
</organism>
<dbReference type="CDD" id="cd07035">
    <property type="entry name" value="TPP_PYR_POX_like"/>
    <property type="match status" value="1"/>
</dbReference>
<reference evidence="6 8" key="1">
    <citation type="submission" date="2016-08" db="EMBL/GenBank/DDBJ databases">
        <title>Draft genome sequence of Pseudomonas costantinii LMG 22119, type strain isolated from cultivated mushroom (Agaricus bisporus) sporophores.</title>
        <authorList>
            <person name="Tambong J.T."/>
        </authorList>
    </citation>
    <scope>NUCLEOTIDE SEQUENCE [LARGE SCALE GENOMIC DNA]</scope>
    <source>
        <strain evidence="6 8">LMG 22119</strain>
    </source>
</reference>
<dbReference type="NCBIfam" id="TIGR03297">
    <property type="entry name" value="Ppyr-DeCO2ase"/>
    <property type="match status" value="1"/>
</dbReference>
<dbReference type="Pfam" id="PF02776">
    <property type="entry name" value="TPP_enzyme_N"/>
    <property type="match status" value="1"/>
</dbReference>
<evidence type="ECO:0000259" key="5">
    <source>
        <dbReference type="Pfam" id="PF02776"/>
    </source>
</evidence>
<keyword evidence="6" id="KW-0670">Pyruvate</keyword>
<feature type="domain" description="Thiamine pyrophosphate enzyme TPP-binding" evidence="4">
    <location>
        <begin position="228"/>
        <end position="347"/>
    </location>
</feature>
<dbReference type="InterPro" id="IPR011766">
    <property type="entry name" value="TPP_enzyme_TPP-bd"/>
</dbReference>
<keyword evidence="2" id="KW-0786">Thiamine pyrophosphate</keyword>
<dbReference type="PANTHER" id="PTHR42818">
    <property type="entry name" value="SULFOPYRUVATE DECARBOXYLASE SUBUNIT ALPHA"/>
    <property type="match status" value="1"/>
</dbReference>
<dbReference type="Proteomes" id="UP000181661">
    <property type="component" value="Unassembled WGS sequence"/>
</dbReference>
<dbReference type="Pfam" id="PF02775">
    <property type="entry name" value="TPP_enzyme_C"/>
    <property type="match status" value="1"/>
</dbReference>
<protein>
    <submittedName>
        <fullName evidence="6">Phosphonopyruvate decarboxylase</fullName>
    </submittedName>
</protein>
<evidence type="ECO:0000313" key="7">
    <source>
        <dbReference type="EMBL" id="SED16990.1"/>
    </source>
</evidence>
<proteinExistence type="predicted"/>
<dbReference type="InterPro" id="IPR051818">
    <property type="entry name" value="TPP_dependent_decarboxylase"/>
</dbReference>
<dbReference type="GO" id="GO:0032923">
    <property type="term" value="P:organic phosphonate biosynthetic process"/>
    <property type="evidence" value="ECO:0007669"/>
    <property type="project" value="InterPro"/>
</dbReference>
<gene>
    <name evidence="6" type="ORF">BFL40_07415</name>
    <name evidence="7" type="ORF">SAMN04515675_0115</name>
</gene>
<dbReference type="Gene3D" id="3.40.50.970">
    <property type="match status" value="2"/>
</dbReference>
<dbReference type="AlphaFoldDB" id="A0A1S2V5P8"/>
<dbReference type="GO" id="GO:0033980">
    <property type="term" value="F:phosphonopyruvate decarboxylase activity"/>
    <property type="evidence" value="ECO:0007669"/>
    <property type="project" value="InterPro"/>
</dbReference>
<evidence type="ECO:0000313" key="8">
    <source>
        <dbReference type="Proteomes" id="UP000181661"/>
    </source>
</evidence>
<comment type="caution">
    <text evidence="6">The sequence shown here is derived from an EMBL/GenBank/DDBJ whole genome shotgun (WGS) entry which is preliminary data.</text>
</comment>
<dbReference type="InterPro" id="IPR029061">
    <property type="entry name" value="THDP-binding"/>
</dbReference>
<accession>A0A1S2V5P8</accession>
<name>A0A1S2V5P8_9PSED</name>
<reference evidence="7 9" key="2">
    <citation type="submission" date="2016-10" db="EMBL/GenBank/DDBJ databases">
        <authorList>
            <person name="Varghese N."/>
            <person name="Submissions S."/>
        </authorList>
    </citation>
    <scope>NUCLEOTIDE SEQUENCE [LARGE SCALE GENOMIC DNA]</scope>
    <source>
        <strain evidence="7 9">BS2773</strain>
    </source>
</reference>
<dbReference type="RefSeq" id="WP_071483345.1">
    <property type="nucleotide sequence ID" value="NZ_FNTS01000002.1"/>
</dbReference>
<feature type="domain" description="Thiamine pyrophosphate enzyme N-terminal TPP-binding" evidence="5">
    <location>
        <begin position="8"/>
        <end position="84"/>
    </location>
</feature>
<dbReference type="InterPro" id="IPR012001">
    <property type="entry name" value="Thiamin_PyroP_enz_TPP-bd_dom"/>
</dbReference>
<keyword evidence="9" id="KW-1185">Reference proteome</keyword>
<dbReference type="EMBL" id="FNTS01000002">
    <property type="protein sequence ID" value="SED16990.1"/>
    <property type="molecule type" value="Genomic_DNA"/>
</dbReference>
<dbReference type="GO" id="GO:0030976">
    <property type="term" value="F:thiamine pyrophosphate binding"/>
    <property type="evidence" value="ECO:0007669"/>
    <property type="project" value="InterPro"/>
</dbReference>
<keyword evidence="3" id="KW-0456">Lyase</keyword>
<evidence type="ECO:0000256" key="3">
    <source>
        <dbReference type="ARBA" id="ARBA00023239"/>
    </source>
</evidence>
<dbReference type="Proteomes" id="UP000182179">
    <property type="component" value="Unassembled WGS sequence"/>
</dbReference>
<dbReference type="PANTHER" id="PTHR42818:SF1">
    <property type="entry name" value="SULFOPYRUVATE DECARBOXYLASE"/>
    <property type="match status" value="1"/>
</dbReference>
<dbReference type="InterPro" id="IPR017684">
    <property type="entry name" value="Phosphono-pyrv_decarboxylase"/>
</dbReference>
<evidence type="ECO:0000259" key="4">
    <source>
        <dbReference type="Pfam" id="PF02775"/>
    </source>
</evidence>
<dbReference type="EMBL" id="MDDR01000009">
    <property type="protein sequence ID" value="OIN54009.1"/>
    <property type="molecule type" value="Genomic_DNA"/>
</dbReference>